<reference evidence="4" key="1">
    <citation type="submission" date="2023-06" db="EMBL/GenBank/DDBJ databases">
        <title>Survivors Of The Sea: Transcriptome response of Skeletonema marinoi to long-term dormancy.</title>
        <authorList>
            <person name="Pinder M.I.M."/>
            <person name="Kourtchenko O."/>
            <person name="Robertson E.K."/>
            <person name="Larsson T."/>
            <person name="Maumus F."/>
            <person name="Osuna-Cruz C.M."/>
            <person name="Vancaester E."/>
            <person name="Stenow R."/>
            <person name="Vandepoele K."/>
            <person name="Ploug H."/>
            <person name="Bruchert V."/>
            <person name="Godhe A."/>
            <person name="Topel M."/>
        </authorList>
    </citation>
    <scope>NUCLEOTIDE SEQUENCE</scope>
    <source>
        <strain evidence="4">R05AC</strain>
    </source>
</reference>
<evidence type="ECO:0000313" key="5">
    <source>
        <dbReference type="Proteomes" id="UP001224775"/>
    </source>
</evidence>
<feature type="transmembrane region" description="Helical" evidence="2">
    <location>
        <begin position="346"/>
        <end position="365"/>
    </location>
</feature>
<dbReference type="EMBL" id="JATAAI010000015">
    <property type="protein sequence ID" value="KAK1740814.1"/>
    <property type="molecule type" value="Genomic_DNA"/>
</dbReference>
<comment type="caution">
    <text evidence="4">The sequence shown here is derived from an EMBL/GenBank/DDBJ whole genome shotgun (WGS) entry which is preliminary data.</text>
</comment>
<proteinExistence type="predicted"/>
<gene>
    <name evidence="4" type="ORF">QTG54_008909</name>
</gene>
<sequence length="366" mass="37821">MKFYIIAAAAAAAILTTGVNAQQDGDGPCNPCPGGITADPDTETIPGRTCGGVQEDASRFDADSNVCKMITDDSKEKCCPGDVVTIDEDEDEDEFSACSVCPGGLTVPGDTEIPNTRGITCGEMMNDAETTEEESNMCTQMKGSEETCCPETPAAPESTTCSVCPDGIPAENVDIPTIGSKTCKDLLIDAPQQTEGSNICDAMKSSEDVCCPFVATTTAATTTVEATTTIAPDVVEIITPSPTEPVPTAPPTNKPTIGPTSRDQLFGNILPTPVANLDITNPSPTLAPAQEPKDPTYGPTTDAPTYSPTYNELAGRGKPPPDAGEPGFQFNLPGDKAGAPSAGVSAYFRLGFVVTLVFGVCGILFA</sequence>
<accession>A0AAD8Y6U9</accession>
<evidence type="ECO:0000256" key="2">
    <source>
        <dbReference type="SAM" id="Phobius"/>
    </source>
</evidence>
<protein>
    <submittedName>
        <fullName evidence="4">Uncharacterized protein</fullName>
    </submittedName>
</protein>
<evidence type="ECO:0000256" key="3">
    <source>
        <dbReference type="SAM" id="SignalP"/>
    </source>
</evidence>
<evidence type="ECO:0000313" key="4">
    <source>
        <dbReference type="EMBL" id="KAK1740814.1"/>
    </source>
</evidence>
<feature type="signal peptide" evidence="3">
    <location>
        <begin position="1"/>
        <end position="21"/>
    </location>
</feature>
<keyword evidence="3" id="KW-0732">Signal</keyword>
<keyword evidence="2" id="KW-1133">Transmembrane helix</keyword>
<feature type="compositionally biased region" description="Polar residues" evidence="1">
    <location>
        <begin position="298"/>
        <end position="310"/>
    </location>
</feature>
<dbReference type="Proteomes" id="UP001224775">
    <property type="component" value="Unassembled WGS sequence"/>
</dbReference>
<feature type="region of interest" description="Disordered" evidence="1">
    <location>
        <begin position="281"/>
        <end position="332"/>
    </location>
</feature>
<evidence type="ECO:0000256" key="1">
    <source>
        <dbReference type="SAM" id="MobiDB-lite"/>
    </source>
</evidence>
<keyword evidence="5" id="KW-1185">Reference proteome</keyword>
<name>A0AAD8Y6U9_9STRA</name>
<keyword evidence="2" id="KW-0472">Membrane</keyword>
<organism evidence="4 5">
    <name type="scientific">Skeletonema marinoi</name>
    <dbReference type="NCBI Taxonomy" id="267567"/>
    <lineage>
        <taxon>Eukaryota</taxon>
        <taxon>Sar</taxon>
        <taxon>Stramenopiles</taxon>
        <taxon>Ochrophyta</taxon>
        <taxon>Bacillariophyta</taxon>
        <taxon>Coscinodiscophyceae</taxon>
        <taxon>Thalassiosirophycidae</taxon>
        <taxon>Thalassiosirales</taxon>
        <taxon>Skeletonemataceae</taxon>
        <taxon>Skeletonema</taxon>
        <taxon>Skeletonema marinoi-dohrnii complex</taxon>
    </lineage>
</organism>
<dbReference type="AlphaFoldDB" id="A0AAD8Y6U9"/>
<feature type="chain" id="PRO_5042195763" evidence="3">
    <location>
        <begin position="22"/>
        <end position="366"/>
    </location>
</feature>
<keyword evidence="2" id="KW-0812">Transmembrane</keyword>